<reference evidence="2" key="1">
    <citation type="submission" date="2016-11" db="UniProtKB">
        <authorList>
            <consortium name="WormBaseParasite"/>
        </authorList>
    </citation>
    <scope>IDENTIFICATION</scope>
    <source>
        <strain evidence="2">KR3021</strain>
    </source>
</reference>
<sequence length="234" mass="26232">MAQEPLSPWSRWDPEGFQFIPATTSTLPPSLTAPRQLINNRQFDAPVNGGVNNGVVNTVLRAAQGTLQDQSINQNDTTLVNCYYGFNNLPERALITCYQELGCCERGCCVDGSWGTKYGWAVALICIFSFFVILAGVIWFVLWLVNRSKDKQLRAEIENDQQQQQLQQQQQQQYSASGQGQMPTHMASPYSSQNLPSPLLNQPYYDGGPTAGPNHPGPNYYHHDGMAEPKYYDY</sequence>
<name>A0AC35TZ79_9BILA</name>
<accession>A0AC35TZ79</accession>
<dbReference type="WBParaSite" id="RSKR_0000582400.1">
    <property type="protein sequence ID" value="RSKR_0000582400.1"/>
    <property type="gene ID" value="RSKR_0000582400"/>
</dbReference>
<organism evidence="1 2">
    <name type="scientific">Rhabditophanes sp. KR3021</name>
    <dbReference type="NCBI Taxonomy" id="114890"/>
    <lineage>
        <taxon>Eukaryota</taxon>
        <taxon>Metazoa</taxon>
        <taxon>Ecdysozoa</taxon>
        <taxon>Nematoda</taxon>
        <taxon>Chromadorea</taxon>
        <taxon>Rhabditida</taxon>
        <taxon>Tylenchina</taxon>
        <taxon>Panagrolaimomorpha</taxon>
        <taxon>Strongyloidoidea</taxon>
        <taxon>Alloionematidae</taxon>
        <taxon>Rhabditophanes</taxon>
    </lineage>
</organism>
<dbReference type="Proteomes" id="UP000095286">
    <property type="component" value="Unplaced"/>
</dbReference>
<evidence type="ECO:0000313" key="2">
    <source>
        <dbReference type="WBParaSite" id="RSKR_0000582400.1"/>
    </source>
</evidence>
<protein>
    <submittedName>
        <fullName evidence="2">CX domain-containing protein</fullName>
    </submittedName>
</protein>
<proteinExistence type="predicted"/>
<evidence type="ECO:0000313" key="1">
    <source>
        <dbReference type="Proteomes" id="UP000095286"/>
    </source>
</evidence>